<dbReference type="PIRSF" id="PIRSF000103">
    <property type="entry name" value="HIBADH"/>
    <property type="match status" value="1"/>
</dbReference>
<dbReference type="InterPro" id="IPR036291">
    <property type="entry name" value="NAD(P)-bd_dom_sf"/>
</dbReference>
<name>A0A7D4TT17_9SPHI</name>
<accession>A0A7D4TT17</accession>
<evidence type="ECO:0000256" key="3">
    <source>
        <dbReference type="PIRSR" id="PIRSR000103-1"/>
    </source>
</evidence>
<organism evidence="6 7">
    <name type="scientific">Mucilaginibacter mali</name>
    <dbReference type="NCBI Taxonomy" id="2740462"/>
    <lineage>
        <taxon>Bacteria</taxon>
        <taxon>Pseudomonadati</taxon>
        <taxon>Bacteroidota</taxon>
        <taxon>Sphingobacteriia</taxon>
        <taxon>Sphingobacteriales</taxon>
        <taxon>Sphingobacteriaceae</taxon>
        <taxon>Mucilaginibacter</taxon>
    </lineage>
</organism>
<dbReference type="Pfam" id="PF14833">
    <property type="entry name" value="NAD_binding_11"/>
    <property type="match status" value="1"/>
</dbReference>
<dbReference type="KEGG" id="mmab:HQ865_21380"/>
<keyword evidence="7" id="KW-1185">Reference proteome</keyword>
<dbReference type="InterPro" id="IPR051265">
    <property type="entry name" value="HIBADH-related_NP60_sf"/>
</dbReference>
<dbReference type="InterPro" id="IPR029154">
    <property type="entry name" value="HIBADH-like_NADP-bd"/>
</dbReference>
<dbReference type="PANTHER" id="PTHR43580:SF2">
    <property type="entry name" value="CYTOKINE-LIKE NUCLEAR FACTOR N-PAC"/>
    <property type="match status" value="1"/>
</dbReference>
<gene>
    <name evidence="6" type="ORF">HQ865_21380</name>
</gene>
<keyword evidence="1" id="KW-0560">Oxidoreductase</keyword>
<dbReference type="Proteomes" id="UP000505355">
    <property type="component" value="Chromosome"/>
</dbReference>
<dbReference type="Pfam" id="PF03446">
    <property type="entry name" value="NAD_binding_2"/>
    <property type="match status" value="1"/>
</dbReference>
<dbReference type="GO" id="GO:0050661">
    <property type="term" value="F:NADP binding"/>
    <property type="evidence" value="ECO:0007669"/>
    <property type="project" value="InterPro"/>
</dbReference>
<keyword evidence="2" id="KW-0520">NAD</keyword>
<evidence type="ECO:0000256" key="2">
    <source>
        <dbReference type="ARBA" id="ARBA00023027"/>
    </source>
</evidence>
<evidence type="ECO:0000259" key="4">
    <source>
        <dbReference type="Pfam" id="PF03446"/>
    </source>
</evidence>
<dbReference type="InterPro" id="IPR006115">
    <property type="entry name" value="6PGDH_NADP-bd"/>
</dbReference>
<protein>
    <submittedName>
        <fullName evidence="6">NAD(P)-dependent oxidoreductase</fullName>
    </submittedName>
</protein>
<feature type="domain" description="6-phosphogluconate dehydrogenase NADP-binding" evidence="4">
    <location>
        <begin position="2"/>
        <end position="162"/>
    </location>
</feature>
<dbReference type="SUPFAM" id="SSF51735">
    <property type="entry name" value="NAD(P)-binding Rossmann-fold domains"/>
    <property type="match status" value="1"/>
</dbReference>
<reference evidence="6 7" key="1">
    <citation type="submission" date="2020-05" db="EMBL/GenBank/DDBJ databases">
        <title>Mucilaginibacter mali sp. nov.</title>
        <authorList>
            <person name="Kim H.S."/>
            <person name="Lee K.C."/>
            <person name="Suh M.K."/>
            <person name="Kim J.-S."/>
            <person name="Han K.-I."/>
            <person name="Eom M.K."/>
            <person name="Shin Y.K."/>
            <person name="Lee J.-S."/>
        </authorList>
    </citation>
    <scope>NUCLEOTIDE SEQUENCE [LARGE SCALE GENOMIC DNA]</scope>
    <source>
        <strain evidence="6 7">G2-14</strain>
    </source>
</reference>
<feature type="domain" description="3-hydroxyisobutyrate dehydrogenase-like NAD-binding" evidence="5">
    <location>
        <begin position="166"/>
        <end position="280"/>
    </location>
</feature>
<dbReference type="InterPro" id="IPR013328">
    <property type="entry name" value="6PGD_dom2"/>
</dbReference>
<evidence type="ECO:0000256" key="1">
    <source>
        <dbReference type="ARBA" id="ARBA00023002"/>
    </source>
</evidence>
<dbReference type="SUPFAM" id="SSF48179">
    <property type="entry name" value="6-phosphogluconate dehydrogenase C-terminal domain-like"/>
    <property type="match status" value="1"/>
</dbReference>
<dbReference type="GO" id="GO:0016491">
    <property type="term" value="F:oxidoreductase activity"/>
    <property type="evidence" value="ECO:0007669"/>
    <property type="project" value="UniProtKB-KW"/>
</dbReference>
<dbReference type="InterPro" id="IPR015815">
    <property type="entry name" value="HIBADH-related"/>
</dbReference>
<sequence>MKVGWCGIGNMGVPMIKNLMKAGFTVTAWNRTRQKAEALQQETGTGLADTPAQLVAENDFIITMLSDDAAVTEVFTGADGILSADSGRDVLMIDMSTVSPETSQKLAALCAGKGLGYMDAPVSGSVKPAEDAQLIIMAGGKKADFEKAQPLFNAMGKQSILLGDTGAGNKAKLAINLFLAIVVQGFTESVLFAQQNGIDTATFLDIVNNGAVGSGITKLKSAAILNDNYKAAFALKHLAKDLRLAGEQGMHLPAGSAVLNTYQQAVDGFGDEDMIAIIKQLAKM</sequence>
<feature type="active site" evidence="3">
    <location>
        <position position="172"/>
    </location>
</feature>
<proteinExistence type="predicted"/>
<dbReference type="PANTHER" id="PTHR43580">
    <property type="entry name" value="OXIDOREDUCTASE GLYR1-RELATED"/>
    <property type="match status" value="1"/>
</dbReference>
<dbReference type="EMBL" id="CP054139">
    <property type="protein sequence ID" value="QKJ33234.1"/>
    <property type="molecule type" value="Genomic_DNA"/>
</dbReference>
<dbReference type="GO" id="GO:0051287">
    <property type="term" value="F:NAD binding"/>
    <property type="evidence" value="ECO:0007669"/>
    <property type="project" value="InterPro"/>
</dbReference>
<dbReference type="InterPro" id="IPR008927">
    <property type="entry name" value="6-PGluconate_DH-like_C_sf"/>
</dbReference>
<dbReference type="Gene3D" id="1.10.1040.10">
    <property type="entry name" value="N-(1-d-carboxylethyl)-l-norvaline Dehydrogenase, domain 2"/>
    <property type="match status" value="1"/>
</dbReference>
<dbReference type="AlphaFoldDB" id="A0A7D4TT17"/>
<evidence type="ECO:0000313" key="6">
    <source>
        <dbReference type="EMBL" id="QKJ33234.1"/>
    </source>
</evidence>
<evidence type="ECO:0000313" key="7">
    <source>
        <dbReference type="Proteomes" id="UP000505355"/>
    </source>
</evidence>
<evidence type="ECO:0000259" key="5">
    <source>
        <dbReference type="Pfam" id="PF14833"/>
    </source>
</evidence>
<dbReference type="Gene3D" id="3.40.50.720">
    <property type="entry name" value="NAD(P)-binding Rossmann-like Domain"/>
    <property type="match status" value="1"/>
</dbReference>